<proteinExistence type="predicted"/>
<reference evidence="1 2" key="1">
    <citation type="submission" date="2015-01" db="EMBL/GenBank/DDBJ databases">
        <authorList>
            <person name="Xiang T."/>
            <person name="Song Y."/>
            <person name="Huang L."/>
            <person name="Wang B."/>
            <person name="Wu P."/>
        </authorList>
    </citation>
    <scope>NUCLEOTIDE SEQUENCE [LARGE SCALE GENOMIC DNA]</scope>
    <source>
        <strain evidence="1 2">Cc12</strain>
    </source>
</reference>
<dbReference type="Proteomes" id="UP000044026">
    <property type="component" value="Unassembled WGS sequence"/>
</dbReference>
<dbReference type="GeneID" id="69579535"/>
<dbReference type="Gene3D" id="1.10.150.20">
    <property type="entry name" value="5' to 3' exonuclease, C-terminal subdomain"/>
    <property type="match status" value="1"/>
</dbReference>
<protein>
    <submittedName>
        <fullName evidence="1">Uncharacterized protein</fullName>
    </submittedName>
</protein>
<accession>A0A0B7HLC3</accession>
<gene>
    <name evidence="1" type="ORF">CCAN12_730015</name>
</gene>
<organism evidence="1 2">
    <name type="scientific">Capnocytophaga canimorsus</name>
    <dbReference type="NCBI Taxonomy" id="28188"/>
    <lineage>
        <taxon>Bacteria</taxon>
        <taxon>Pseudomonadati</taxon>
        <taxon>Bacteroidota</taxon>
        <taxon>Flavobacteriia</taxon>
        <taxon>Flavobacteriales</taxon>
        <taxon>Flavobacteriaceae</taxon>
        <taxon>Capnocytophaga</taxon>
    </lineage>
</organism>
<evidence type="ECO:0000313" key="2">
    <source>
        <dbReference type="Proteomes" id="UP000044026"/>
    </source>
</evidence>
<dbReference type="RefSeq" id="WP_042000925.1">
    <property type="nucleotide sequence ID" value="NZ_BOQI01000013.1"/>
</dbReference>
<name>A0A0B7HLC3_9FLAO</name>
<dbReference type="AlphaFoldDB" id="A0A0B7HLC3"/>
<dbReference type="EMBL" id="CDOE01000071">
    <property type="protein sequence ID" value="CEN38298.1"/>
    <property type="molecule type" value="Genomic_DNA"/>
</dbReference>
<evidence type="ECO:0000313" key="1">
    <source>
        <dbReference type="EMBL" id="CEN38298.1"/>
    </source>
</evidence>
<sequence>MSFTTQQRKELTALKGIGDIFVTRLEQMGFDSVDKLAEASVDFILSAGAAITKSTCYKNSPQARKAAEEAIYWATEKLKKENVT</sequence>